<dbReference type="AlphaFoldDB" id="A0A7X0HUU7"/>
<dbReference type="Proteomes" id="UP000531594">
    <property type="component" value="Unassembled WGS sequence"/>
</dbReference>
<name>A0A7X0HUU7_9BACI</name>
<sequence length="59" mass="6932">MTVNLNNEQNLELLLENLIRVQAKLIEKVDSLNKRLIQIEQTHHMTSHQDILSINKRLS</sequence>
<evidence type="ECO:0000313" key="2">
    <source>
        <dbReference type="EMBL" id="MBB6447211.1"/>
    </source>
</evidence>
<proteinExistence type="predicted"/>
<evidence type="ECO:0000313" key="3">
    <source>
        <dbReference type="Proteomes" id="UP000531594"/>
    </source>
</evidence>
<evidence type="ECO:0000256" key="1">
    <source>
        <dbReference type="SAM" id="Coils"/>
    </source>
</evidence>
<comment type="caution">
    <text evidence="2">The sequence shown here is derived from an EMBL/GenBank/DDBJ whole genome shotgun (WGS) entry which is preliminary data.</text>
</comment>
<gene>
    <name evidence="2" type="ORF">HNR53_003890</name>
</gene>
<accession>A0A7X0HUU7</accession>
<keyword evidence="1" id="KW-0175">Coiled coil</keyword>
<organism evidence="2 3">
    <name type="scientific">Bacillus benzoevorans</name>
    <dbReference type="NCBI Taxonomy" id="1456"/>
    <lineage>
        <taxon>Bacteria</taxon>
        <taxon>Bacillati</taxon>
        <taxon>Bacillota</taxon>
        <taxon>Bacilli</taxon>
        <taxon>Bacillales</taxon>
        <taxon>Bacillaceae</taxon>
        <taxon>Bacillus</taxon>
    </lineage>
</organism>
<keyword evidence="3" id="KW-1185">Reference proteome</keyword>
<reference evidence="2 3" key="1">
    <citation type="submission" date="2020-08" db="EMBL/GenBank/DDBJ databases">
        <title>Genomic Encyclopedia of Type Strains, Phase IV (KMG-IV): sequencing the most valuable type-strain genomes for metagenomic binning, comparative biology and taxonomic classification.</title>
        <authorList>
            <person name="Goeker M."/>
        </authorList>
    </citation>
    <scope>NUCLEOTIDE SEQUENCE [LARGE SCALE GENOMIC DNA]</scope>
    <source>
        <strain evidence="2 3">DSM 5391</strain>
    </source>
</reference>
<protein>
    <submittedName>
        <fullName evidence="2">Uncharacterized protein</fullName>
    </submittedName>
</protein>
<dbReference type="EMBL" id="JACHGK010000018">
    <property type="protein sequence ID" value="MBB6447211.1"/>
    <property type="molecule type" value="Genomic_DNA"/>
</dbReference>
<feature type="coiled-coil region" evidence="1">
    <location>
        <begin position="15"/>
        <end position="42"/>
    </location>
</feature>